<evidence type="ECO:0000313" key="3">
    <source>
        <dbReference type="Proteomes" id="UP000828390"/>
    </source>
</evidence>
<sequence length="147" mass="16842">MTNGLVNGMASDRRFLAPPPQKKENKSTIRWECSQRRSESCKGTITTDPLTALCDSEENRPVSSSTPGTCTQQQSVEKQGRTTFVKHEIMRFKFWLDTSILRYAAMGEQSTKQKKKSTERYQRRLKTLCEQVANGEKTVSEILFTFH</sequence>
<evidence type="ECO:0000313" key="2">
    <source>
        <dbReference type="EMBL" id="KAH3816741.1"/>
    </source>
</evidence>
<dbReference type="AlphaFoldDB" id="A0A9D4JLH9"/>
<reference evidence="2" key="2">
    <citation type="submission" date="2020-11" db="EMBL/GenBank/DDBJ databases">
        <authorList>
            <person name="McCartney M.A."/>
            <person name="Auch B."/>
            <person name="Kono T."/>
            <person name="Mallez S."/>
            <person name="Becker A."/>
            <person name="Gohl D.M."/>
            <person name="Silverstein K.A.T."/>
            <person name="Koren S."/>
            <person name="Bechman K.B."/>
            <person name="Herman A."/>
            <person name="Abrahante J.E."/>
            <person name="Garbe J."/>
        </authorList>
    </citation>
    <scope>NUCLEOTIDE SEQUENCE</scope>
    <source>
        <strain evidence="2">Duluth1</strain>
        <tissue evidence="2">Whole animal</tissue>
    </source>
</reference>
<feature type="region of interest" description="Disordered" evidence="1">
    <location>
        <begin position="56"/>
        <end position="79"/>
    </location>
</feature>
<keyword evidence="3" id="KW-1185">Reference proteome</keyword>
<accession>A0A9D4JLH9</accession>
<protein>
    <submittedName>
        <fullName evidence="2">Uncharacterized protein</fullName>
    </submittedName>
</protein>
<dbReference type="EMBL" id="JAIWYP010000005">
    <property type="protein sequence ID" value="KAH3816741.1"/>
    <property type="molecule type" value="Genomic_DNA"/>
</dbReference>
<name>A0A9D4JLH9_DREPO</name>
<organism evidence="2 3">
    <name type="scientific">Dreissena polymorpha</name>
    <name type="common">Zebra mussel</name>
    <name type="synonym">Mytilus polymorpha</name>
    <dbReference type="NCBI Taxonomy" id="45954"/>
    <lineage>
        <taxon>Eukaryota</taxon>
        <taxon>Metazoa</taxon>
        <taxon>Spiralia</taxon>
        <taxon>Lophotrochozoa</taxon>
        <taxon>Mollusca</taxon>
        <taxon>Bivalvia</taxon>
        <taxon>Autobranchia</taxon>
        <taxon>Heteroconchia</taxon>
        <taxon>Euheterodonta</taxon>
        <taxon>Imparidentia</taxon>
        <taxon>Neoheterodontei</taxon>
        <taxon>Myida</taxon>
        <taxon>Dreissenoidea</taxon>
        <taxon>Dreissenidae</taxon>
        <taxon>Dreissena</taxon>
    </lineage>
</organism>
<feature type="region of interest" description="Disordered" evidence="1">
    <location>
        <begin position="1"/>
        <end position="28"/>
    </location>
</feature>
<gene>
    <name evidence="2" type="ORF">DPMN_118262</name>
</gene>
<proteinExistence type="predicted"/>
<reference evidence="2" key="1">
    <citation type="journal article" date="2019" name="bioRxiv">
        <title>The Genome of the Zebra Mussel, Dreissena polymorpha: A Resource for Invasive Species Research.</title>
        <authorList>
            <person name="McCartney M.A."/>
            <person name="Auch B."/>
            <person name="Kono T."/>
            <person name="Mallez S."/>
            <person name="Zhang Y."/>
            <person name="Obille A."/>
            <person name="Becker A."/>
            <person name="Abrahante J.E."/>
            <person name="Garbe J."/>
            <person name="Badalamenti J.P."/>
            <person name="Herman A."/>
            <person name="Mangelson H."/>
            <person name="Liachko I."/>
            <person name="Sullivan S."/>
            <person name="Sone E.D."/>
            <person name="Koren S."/>
            <person name="Silverstein K.A.T."/>
            <person name="Beckman K.B."/>
            <person name="Gohl D.M."/>
        </authorList>
    </citation>
    <scope>NUCLEOTIDE SEQUENCE</scope>
    <source>
        <strain evidence="2">Duluth1</strain>
        <tissue evidence="2">Whole animal</tissue>
    </source>
</reference>
<evidence type="ECO:0000256" key="1">
    <source>
        <dbReference type="SAM" id="MobiDB-lite"/>
    </source>
</evidence>
<comment type="caution">
    <text evidence="2">The sequence shown here is derived from an EMBL/GenBank/DDBJ whole genome shotgun (WGS) entry which is preliminary data.</text>
</comment>
<feature type="compositionally biased region" description="Basic and acidic residues" evidence="1">
    <location>
        <begin position="11"/>
        <end position="28"/>
    </location>
</feature>
<dbReference type="Proteomes" id="UP000828390">
    <property type="component" value="Unassembled WGS sequence"/>
</dbReference>
<feature type="compositionally biased region" description="Polar residues" evidence="1">
    <location>
        <begin position="61"/>
        <end position="77"/>
    </location>
</feature>